<dbReference type="AlphaFoldDB" id="A0AAD7JZI6"/>
<dbReference type="InterPro" id="IPR028110">
    <property type="entry name" value="TMEM254"/>
</dbReference>
<feature type="transmembrane region" description="Helical" evidence="1">
    <location>
        <begin position="178"/>
        <end position="198"/>
    </location>
</feature>
<evidence type="ECO:0000259" key="2">
    <source>
        <dbReference type="Pfam" id="PF10615"/>
    </source>
</evidence>
<dbReference type="Pfam" id="PF14934">
    <property type="entry name" value="TMEM254"/>
    <property type="match status" value="1"/>
</dbReference>
<protein>
    <recommendedName>
        <fullName evidence="2">DUF2470 domain-containing protein</fullName>
    </recommendedName>
</protein>
<feature type="transmembrane region" description="Helical" evidence="1">
    <location>
        <begin position="153"/>
        <end position="172"/>
    </location>
</feature>
<keyword evidence="4" id="KW-1185">Reference proteome</keyword>
<dbReference type="PANTHER" id="PTHR37783">
    <property type="entry name" value="MEMBRANE PROTEIN, PUTATIVE (AFU_ORTHOLOGUE AFUA_1G04315)-RELATED"/>
    <property type="match status" value="1"/>
</dbReference>
<dbReference type="InterPro" id="IPR019595">
    <property type="entry name" value="DUF2470"/>
</dbReference>
<sequence>MSDPVAEKSGFLKMYMSSHPDTLVGYAKWYGKVAEPITSAEMSAIDSKGMTLTCTLKTGSKKVVLVSIEPPLAGYEDVKPRLLEMKAISQEGLGMIKSPQITSFHLPPGGRIAAVVLNTVFPYGALASSNGTSPFSIPAQYLHAYISSKTWKIGLAVLLGVHFLEALYALSLCRKHRASFSVTAMYVGATSLIGFHVWKDLRKRIQTARIDSVMKVE</sequence>
<proteinExistence type="predicted"/>
<dbReference type="Pfam" id="PF10615">
    <property type="entry name" value="DUF2470"/>
    <property type="match status" value="1"/>
</dbReference>
<dbReference type="Proteomes" id="UP001215280">
    <property type="component" value="Unassembled WGS sequence"/>
</dbReference>
<keyword evidence="1" id="KW-0472">Membrane</keyword>
<evidence type="ECO:0000313" key="4">
    <source>
        <dbReference type="Proteomes" id="UP001215280"/>
    </source>
</evidence>
<accession>A0AAD7JZI6</accession>
<keyword evidence="1" id="KW-1133">Transmembrane helix</keyword>
<keyword evidence="1" id="KW-0812">Transmembrane</keyword>
<dbReference type="EMBL" id="JARJLG010000017">
    <property type="protein sequence ID" value="KAJ7773656.1"/>
    <property type="molecule type" value="Genomic_DNA"/>
</dbReference>
<dbReference type="Gene3D" id="3.20.180.10">
    <property type="entry name" value="PNP-oxidase-like"/>
    <property type="match status" value="1"/>
</dbReference>
<dbReference type="InterPro" id="IPR037119">
    <property type="entry name" value="Haem_oxidase_HugZ-like_sf"/>
</dbReference>
<comment type="caution">
    <text evidence="3">The sequence shown here is derived from an EMBL/GenBank/DDBJ whole genome shotgun (WGS) entry which is preliminary data.</text>
</comment>
<evidence type="ECO:0000313" key="3">
    <source>
        <dbReference type="EMBL" id="KAJ7773656.1"/>
    </source>
</evidence>
<dbReference type="PANTHER" id="PTHR37783:SF1">
    <property type="entry name" value="MEMBRANE PROTEIN, PUTATIVE (AFU_ORTHOLOGUE AFUA_1G04315)-RELATED"/>
    <property type="match status" value="1"/>
</dbReference>
<feature type="domain" description="DUF2470" evidence="2">
    <location>
        <begin position="14"/>
        <end position="85"/>
    </location>
</feature>
<name>A0AAD7JZI6_9AGAR</name>
<organism evidence="3 4">
    <name type="scientific">Mycena maculata</name>
    <dbReference type="NCBI Taxonomy" id="230809"/>
    <lineage>
        <taxon>Eukaryota</taxon>
        <taxon>Fungi</taxon>
        <taxon>Dikarya</taxon>
        <taxon>Basidiomycota</taxon>
        <taxon>Agaricomycotina</taxon>
        <taxon>Agaricomycetes</taxon>
        <taxon>Agaricomycetidae</taxon>
        <taxon>Agaricales</taxon>
        <taxon>Marasmiineae</taxon>
        <taxon>Mycenaceae</taxon>
        <taxon>Mycena</taxon>
    </lineage>
</organism>
<evidence type="ECO:0000256" key="1">
    <source>
        <dbReference type="SAM" id="Phobius"/>
    </source>
</evidence>
<gene>
    <name evidence="3" type="ORF">DFH07DRAFT_801399</name>
</gene>
<reference evidence="3" key="1">
    <citation type="submission" date="2023-03" db="EMBL/GenBank/DDBJ databases">
        <title>Massive genome expansion in bonnet fungi (Mycena s.s.) driven by repeated elements and novel gene families across ecological guilds.</title>
        <authorList>
            <consortium name="Lawrence Berkeley National Laboratory"/>
            <person name="Harder C.B."/>
            <person name="Miyauchi S."/>
            <person name="Viragh M."/>
            <person name="Kuo A."/>
            <person name="Thoen E."/>
            <person name="Andreopoulos B."/>
            <person name="Lu D."/>
            <person name="Skrede I."/>
            <person name="Drula E."/>
            <person name="Henrissat B."/>
            <person name="Morin E."/>
            <person name="Kohler A."/>
            <person name="Barry K."/>
            <person name="LaButti K."/>
            <person name="Morin E."/>
            <person name="Salamov A."/>
            <person name="Lipzen A."/>
            <person name="Mereny Z."/>
            <person name="Hegedus B."/>
            <person name="Baldrian P."/>
            <person name="Stursova M."/>
            <person name="Weitz H."/>
            <person name="Taylor A."/>
            <person name="Grigoriev I.V."/>
            <person name="Nagy L.G."/>
            <person name="Martin F."/>
            <person name="Kauserud H."/>
        </authorList>
    </citation>
    <scope>NUCLEOTIDE SEQUENCE</scope>
    <source>
        <strain evidence="3">CBHHK188m</strain>
    </source>
</reference>